<dbReference type="PANTHER" id="PTHR24113:SF15">
    <property type="entry name" value="NACHT DOMAIN-CONTAINING PROTEIN"/>
    <property type="match status" value="1"/>
</dbReference>
<keyword evidence="2" id="KW-1185">Reference proteome</keyword>
<dbReference type="GO" id="GO:0048471">
    <property type="term" value="C:perinuclear region of cytoplasm"/>
    <property type="evidence" value="ECO:0007669"/>
    <property type="project" value="TreeGrafter"/>
</dbReference>
<dbReference type="GO" id="GO:0005634">
    <property type="term" value="C:nucleus"/>
    <property type="evidence" value="ECO:0007669"/>
    <property type="project" value="TreeGrafter"/>
</dbReference>
<protein>
    <submittedName>
        <fullName evidence="1">Uncharacterized protein</fullName>
    </submittedName>
</protein>
<proteinExistence type="predicted"/>
<dbReference type="EMBL" id="CAKOGP040001803">
    <property type="protein sequence ID" value="CAJ1952310.1"/>
    <property type="molecule type" value="Genomic_DNA"/>
</dbReference>
<dbReference type="Pfam" id="PF13516">
    <property type="entry name" value="LRR_6"/>
    <property type="match status" value="2"/>
</dbReference>
<dbReference type="SUPFAM" id="SSF52047">
    <property type="entry name" value="RNI-like"/>
    <property type="match status" value="1"/>
</dbReference>
<dbReference type="GO" id="GO:0005829">
    <property type="term" value="C:cytosol"/>
    <property type="evidence" value="ECO:0007669"/>
    <property type="project" value="TreeGrafter"/>
</dbReference>
<organism evidence="1 2">
    <name type="scientific">Cylindrotheca closterium</name>
    <dbReference type="NCBI Taxonomy" id="2856"/>
    <lineage>
        <taxon>Eukaryota</taxon>
        <taxon>Sar</taxon>
        <taxon>Stramenopiles</taxon>
        <taxon>Ochrophyta</taxon>
        <taxon>Bacillariophyta</taxon>
        <taxon>Bacillariophyceae</taxon>
        <taxon>Bacillariophycidae</taxon>
        <taxon>Bacillariales</taxon>
        <taxon>Bacillariaceae</taxon>
        <taxon>Cylindrotheca</taxon>
    </lineage>
</organism>
<dbReference type="GO" id="GO:0006913">
    <property type="term" value="P:nucleocytoplasmic transport"/>
    <property type="evidence" value="ECO:0007669"/>
    <property type="project" value="TreeGrafter"/>
</dbReference>
<comment type="caution">
    <text evidence="1">The sequence shown here is derived from an EMBL/GenBank/DDBJ whole genome shotgun (WGS) entry which is preliminary data.</text>
</comment>
<reference evidence="1" key="1">
    <citation type="submission" date="2023-08" db="EMBL/GenBank/DDBJ databases">
        <authorList>
            <person name="Audoor S."/>
            <person name="Bilcke G."/>
        </authorList>
    </citation>
    <scope>NUCLEOTIDE SEQUENCE</scope>
</reference>
<dbReference type="InterPro" id="IPR032675">
    <property type="entry name" value="LRR_dom_sf"/>
</dbReference>
<sequence length="431" mass="48048">MLVIRGNKLTLFPLRDETLESFWRDTEDVLASSQYGLEVINELELSCLHLSDKMTDKLGELLQQHAFTKISLQSCTATPPLLEYFLKQVQSCCQLQCLESNGTLSDCWSPSSMQILEEIPLKALRLLGMCFPQVGDVEMTNAAETELSEVTSTPKQPLHEELQELDLTGCQWEQIESLLPFLKSCTSLQKVSFKCCRLGDDDIAQILSTLGSLERLRTIDLGVNQCGPNGIQAVACLLEESVSSSSSSLQFLDLSYQVVPGGVAFHFERLAQALLSNAKCCKTPLKVLRLAGNQIRDAELTSLAMALEHCRLERLDLSTNCISNQGLGLLSQGLARNQHLKTLNLRNNDFCSLSMFNIEHNVSLHQVQHVCPPSCPNSQWVEYVCKLNRGGRIILKATNVPQGLWPTVLARCCQQNNSDAMYYLLQQGQHR</sequence>
<dbReference type="GO" id="GO:0005096">
    <property type="term" value="F:GTPase activator activity"/>
    <property type="evidence" value="ECO:0007669"/>
    <property type="project" value="InterPro"/>
</dbReference>
<dbReference type="InterPro" id="IPR001611">
    <property type="entry name" value="Leu-rich_rpt"/>
</dbReference>
<dbReference type="PANTHER" id="PTHR24113">
    <property type="entry name" value="RAN GTPASE-ACTIVATING PROTEIN 1"/>
    <property type="match status" value="1"/>
</dbReference>
<accession>A0AAD2FSX1</accession>
<dbReference type="Proteomes" id="UP001295423">
    <property type="component" value="Unassembled WGS sequence"/>
</dbReference>
<gene>
    <name evidence="1" type="ORF">CYCCA115_LOCUS13488</name>
</gene>
<dbReference type="SMART" id="SM00368">
    <property type="entry name" value="LRR_RI"/>
    <property type="match status" value="4"/>
</dbReference>
<dbReference type="AlphaFoldDB" id="A0AAD2FSX1"/>
<evidence type="ECO:0000313" key="1">
    <source>
        <dbReference type="EMBL" id="CAJ1952310.1"/>
    </source>
</evidence>
<dbReference type="Gene3D" id="3.80.10.10">
    <property type="entry name" value="Ribonuclease Inhibitor"/>
    <property type="match status" value="1"/>
</dbReference>
<dbReference type="InterPro" id="IPR027038">
    <property type="entry name" value="RanGap"/>
</dbReference>
<name>A0AAD2FSX1_9STRA</name>
<evidence type="ECO:0000313" key="2">
    <source>
        <dbReference type="Proteomes" id="UP001295423"/>
    </source>
</evidence>
<dbReference type="GO" id="GO:0031267">
    <property type="term" value="F:small GTPase binding"/>
    <property type="evidence" value="ECO:0007669"/>
    <property type="project" value="TreeGrafter"/>
</dbReference>